<name>A0A1B1CHU7_RHILE</name>
<sequence length="61" mass="6739">MACATTKEFTAAMQMTPTAVREAFRIAQEERPGPVLLELPEDIASEECPRGRNGSIDEESR</sequence>
<evidence type="ECO:0000313" key="2">
    <source>
        <dbReference type="EMBL" id="ANP89345.1"/>
    </source>
</evidence>
<proteinExistence type="predicted"/>
<organism evidence="2 3">
    <name type="scientific">Rhizobium leguminosarum</name>
    <dbReference type="NCBI Taxonomy" id="384"/>
    <lineage>
        <taxon>Bacteria</taxon>
        <taxon>Pseudomonadati</taxon>
        <taxon>Pseudomonadota</taxon>
        <taxon>Alphaproteobacteria</taxon>
        <taxon>Hyphomicrobiales</taxon>
        <taxon>Rhizobiaceae</taxon>
        <taxon>Rhizobium/Agrobacterium group</taxon>
        <taxon>Rhizobium</taxon>
    </lineage>
</organism>
<dbReference type="Proteomes" id="UP000092691">
    <property type="component" value="Plasmid unnamed1"/>
</dbReference>
<dbReference type="InterPro" id="IPR029061">
    <property type="entry name" value="THDP-binding"/>
</dbReference>
<reference evidence="2 3" key="1">
    <citation type="submission" date="2016-06" db="EMBL/GenBank/DDBJ databases">
        <title>Microsymbionts genomes from the relict species Vavilovia formosa.</title>
        <authorList>
            <person name="Chirak E."/>
            <person name="Kimeklis A."/>
            <person name="Andronov E."/>
        </authorList>
    </citation>
    <scope>NUCLEOTIDE SEQUENCE [LARGE SCALE GENOMIC DNA]</scope>
    <source>
        <strain evidence="2 3">Vaf10</strain>
        <plasmid evidence="3">Plasmid unnamed1</plasmid>
    </source>
</reference>
<dbReference type="SUPFAM" id="SSF52518">
    <property type="entry name" value="Thiamin diphosphate-binding fold (THDP-binding)"/>
    <property type="match status" value="1"/>
</dbReference>
<evidence type="ECO:0000256" key="1">
    <source>
        <dbReference type="SAM" id="MobiDB-lite"/>
    </source>
</evidence>
<gene>
    <name evidence="2" type="ORF">BA011_26655</name>
</gene>
<accession>A0A1B1CHU7</accession>
<dbReference type="AlphaFoldDB" id="A0A1B1CHU7"/>
<dbReference type="Gene3D" id="3.40.50.970">
    <property type="match status" value="1"/>
</dbReference>
<feature type="region of interest" description="Disordered" evidence="1">
    <location>
        <begin position="40"/>
        <end position="61"/>
    </location>
</feature>
<keyword evidence="2" id="KW-0614">Plasmid</keyword>
<geneLocation type="plasmid" evidence="2 3">
    <name>unnamed1</name>
</geneLocation>
<protein>
    <submittedName>
        <fullName evidence="2">Uncharacterized protein</fullName>
    </submittedName>
</protein>
<evidence type="ECO:0000313" key="3">
    <source>
        <dbReference type="Proteomes" id="UP000092691"/>
    </source>
</evidence>
<dbReference type="EMBL" id="CP016287">
    <property type="protein sequence ID" value="ANP89345.1"/>
    <property type="molecule type" value="Genomic_DNA"/>
</dbReference>